<dbReference type="AlphaFoldDB" id="A0A2T4BZX4"/>
<reference evidence="3 4" key="1">
    <citation type="submission" date="2016-07" db="EMBL/GenBank/DDBJ databases">
        <title>Multiple horizontal gene transfer events from other fungi enriched the ability of initially mycotrophic Trichoderma (Ascomycota) to feed on dead plant biomass.</title>
        <authorList>
            <consortium name="DOE Joint Genome Institute"/>
            <person name="Aerts A."/>
            <person name="Atanasova L."/>
            <person name="Chenthamara K."/>
            <person name="Zhang J."/>
            <person name="Grujic M."/>
            <person name="Henrissat B."/>
            <person name="Kuo A."/>
            <person name="Salamov A."/>
            <person name="Lipzen A."/>
            <person name="Labutti K."/>
            <person name="Barry K."/>
            <person name="Miao Y."/>
            <person name="Rahimi M.J."/>
            <person name="Shen Q."/>
            <person name="Grigoriev I.V."/>
            <person name="Kubicek C.P."/>
            <person name="Druzhinina I.S."/>
        </authorList>
    </citation>
    <scope>NUCLEOTIDE SEQUENCE [LARGE SCALE GENOMIC DNA]</scope>
    <source>
        <strain evidence="3 4">ATCC 18648</strain>
    </source>
</reference>
<organism evidence="3 4">
    <name type="scientific">Trichoderma longibrachiatum ATCC 18648</name>
    <dbReference type="NCBI Taxonomy" id="983965"/>
    <lineage>
        <taxon>Eukaryota</taxon>
        <taxon>Fungi</taxon>
        <taxon>Dikarya</taxon>
        <taxon>Ascomycota</taxon>
        <taxon>Pezizomycotina</taxon>
        <taxon>Sordariomycetes</taxon>
        <taxon>Hypocreomycetidae</taxon>
        <taxon>Hypocreales</taxon>
        <taxon>Hypocreaceae</taxon>
        <taxon>Trichoderma</taxon>
    </lineage>
</organism>
<feature type="transmembrane region" description="Helical" evidence="2">
    <location>
        <begin position="49"/>
        <end position="69"/>
    </location>
</feature>
<evidence type="ECO:0000256" key="2">
    <source>
        <dbReference type="SAM" id="Phobius"/>
    </source>
</evidence>
<proteinExistence type="predicted"/>
<accession>A0A2T4BZX4</accession>
<evidence type="ECO:0000256" key="1">
    <source>
        <dbReference type="SAM" id="MobiDB-lite"/>
    </source>
</evidence>
<sequence length="82" mass="9309">MTQLAAPRLDRSRSRRKRNIPSTHPRSGAVRNAKLGDFLLGKLLRRNRMISFATYAFFCVIIGFLLSPFHCMEGIEPVAFSV</sequence>
<keyword evidence="2" id="KW-1133">Transmembrane helix</keyword>
<evidence type="ECO:0000313" key="4">
    <source>
        <dbReference type="Proteomes" id="UP000240760"/>
    </source>
</evidence>
<keyword evidence="4" id="KW-1185">Reference proteome</keyword>
<dbReference type="EMBL" id="KZ679135">
    <property type="protein sequence ID" value="PTB74784.1"/>
    <property type="molecule type" value="Genomic_DNA"/>
</dbReference>
<feature type="region of interest" description="Disordered" evidence="1">
    <location>
        <begin position="1"/>
        <end position="28"/>
    </location>
</feature>
<name>A0A2T4BZX4_TRILO</name>
<gene>
    <name evidence="3" type="ORF">M440DRAFT_1035009</name>
</gene>
<evidence type="ECO:0000313" key="3">
    <source>
        <dbReference type="EMBL" id="PTB74784.1"/>
    </source>
</evidence>
<keyword evidence="2" id="KW-0472">Membrane</keyword>
<keyword evidence="2" id="KW-0812">Transmembrane</keyword>
<protein>
    <submittedName>
        <fullName evidence="3">Uncharacterized protein</fullName>
    </submittedName>
</protein>
<dbReference type="Proteomes" id="UP000240760">
    <property type="component" value="Unassembled WGS sequence"/>
</dbReference>